<comment type="catalytic activity">
    <reaction evidence="6">
        <text>P(1),P(4)-bis(5'-adenosyl) tetraphosphate + H2O = 2 ADP + 2 H(+)</text>
        <dbReference type="Rhea" id="RHEA:24252"/>
        <dbReference type="ChEBI" id="CHEBI:15377"/>
        <dbReference type="ChEBI" id="CHEBI:15378"/>
        <dbReference type="ChEBI" id="CHEBI:58141"/>
        <dbReference type="ChEBI" id="CHEBI:456216"/>
        <dbReference type="EC" id="3.6.1.41"/>
    </reaction>
</comment>
<keyword evidence="5" id="KW-0408">Iron</keyword>
<comment type="caution">
    <text evidence="8">The sequence shown here is derived from an EMBL/GenBank/DDBJ whole genome shotgun (WGS) entry which is preliminary data.</text>
</comment>
<dbReference type="InterPro" id="IPR051094">
    <property type="entry name" value="Diverse_Catalytic_Enzymes"/>
</dbReference>
<dbReference type="Proteomes" id="UP000285274">
    <property type="component" value="Unassembled WGS sequence"/>
</dbReference>
<dbReference type="Pfam" id="PF01966">
    <property type="entry name" value="HD"/>
    <property type="match status" value="1"/>
</dbReference>
<dbReference type="AlphaFoldDB" id="A0A412IZN1"/>
<dbReference type="InterPro" id="IPR005249">
    <property type="entry name" value="YqeK"/>
</dbReference>
<dbReference type="GO" id="GO:0008803">
    <property type="term" value="F:bis(5'-nucleosyl)-tetraphosphatase (symmetrical) activity"/>
    <property type="evidence" value="ECO:0007669"/>
    <property type="project" value="UniProtKB-EC"/>
</dbReference>
<protein>
    <recommendedName>
        <fullName evidence="1">bis(5'-nucleosyl)-tetraphosphatase (symmetrical)</fullName>
        <ecNumber evidence="1">3.6.1.41</ecNumber>
    </recommendedName>
</protein>
<dbReference type="GO" id="GO:0046872">
    <property type="term" value="F:metal ion binding"/>
    <property type="evidence" value="ECO:0007669"/>
    <property type="project" value="UniProtKB-KW"/>
</dbReference>
<evidence type="ECO:0000313" key="9">
    <source>
        <dbReference type="Proteomes" id="UP000285274"/>
    </source>
</evidence>
<dbReference type="NCBIfam" id="TIGR00488">
    <property type="entry name" value="bis(5'-nucleosyl)-tetraphosphatase (symmetrical) YqeK"/>
    <property type="match status" value="1"/>
</dbReference>
<proteinExistence type="predicted"/>
<evidence type="ECO:0000256" key="4">
    <source>
        <dbReference type="ARBA" id="ARBA00022801"/>
    </source>
</evidence>
<dbReference type="EMBL" id="QRVM01000032">
    <property type="protein sequence ID" value="RGS45761.1"/>
    <property type="molecule type" value="Genomic_DNA"/>
</dbReference>
<evidence type="ECO:0000256" key="3">
    <source>
        <dbReference type="ARBA" id="ARBA00022741"/>
    </source>
</evidence>
<dbReference type="SMART" id="SM00471">
    <property type="entry name" value="HDc"/>
    <property type="match status" value="1"/>
</dbReference>
<keyword evidence="4" id="KW-0378">Hydrolase</keyword>
<sequence length="176" mass="20669">MELFAKRVLRYIYRNRLYVKDFVASRLTEKRYKHSLSVAKLCEEFALNNGYDMHIAYYIGLFHDIAKYMPKDEMVKWMNSICPENMEYPVAVWHGFVGAAVTKDIFLIDDPIVYNAIYHHVLGTSQDPYAMMVFCADKLDPLRGYDSSKLIEICNKDIKKGFDLVVQQNREYLKRG</sequence>
<organism evidence="8 9">
    <name type="scientific">Holdemanella biformis</name>
    <dbReference type="NCBI Taxonomy" id="1735"/>
    <lineage>
        <taxon>Bacteria</taxon>
        <taxon>Bacillati</taxon>
        <taxon>Bacillota</taxon>
        <taxon>Erysipelotrichia</taxon>
        <taxon>Erysipelotrichales</taxon>
        <taxon>Erysipelotrichaceae</taxon>
        <taxon>Holdemanella</taxon>
    </lineage>
</organism>
<dbReference type="NCBIfam" id="TIGR00277">
    <property type="entry name" value="HDIG"/>
    <property type="match status" value="1"/>
</dbReference>
<evidence type="ECO:0000259" key="7">
    <source>
        <dbReference type="PROSITE" id="PS51831"/>
    </source>
</evidence>
<feature type="domain" description="HD" evidence="7">
    <location>
        <begin position="31"/>
        <end position="142"/>
    </location>
</feature>
<dbReference type="PROSITE" id="PS51831">
    <property type="entry name" value="HD"/>
    <property type="match status" value="1"/>
</dbReference>
<dbReference type="GO" id="GO:0000166">
    <property type="term" value="F:nucleotide binding"/>
    <property type="evidence" value="ECO:0007669"/>
    <property type="project" value="UniProtKB-KW"/>
</dbReference>
<evidence type="ECO:0000256" key="2">
    <source>
        <dbReference type="ARBA" id="ARBA00022723"/>
    </source>
</evidence>
<name>A0A412IZN1_9FIRM</name>
<dbReference type="Gene3D" id="1.10.3210.10">
    <property type="entry name" value="Hypothetical protein af1432"/>
    <property type="match status" value="1"/>
</dbReference>
<accession>A0A412IZN1</accession>
<gene>
    <name evidence="8" type="ORF">DWX92_07470</name>
</gene>
<dbReference type="EC" id="3.6.1.41" evidence="1"/>
<evidence type="ECO:0000256" key="5">
    <source>
        <dbReference type="ARBA" id="ARBA00023004"/>
    </source>
</evidence>
<dbReference type="SUPFAM" id="SSF109604">
    <property type="entry name" value="HD-domain/PDEase-like"/>
    <property type="match status" value="1"/>
</dbReference>
<dbReference type="CDD" id="cd00077">
    <property type="entry name" value="HDc"/>
    <property type="match status" value="1"/>
</dbReference>
<evidence type="ECO:0000256" key="1">
    <source>
        <dbReference type="ARBA" id="ARBA00012506"/>
    </source>
</evidence>
<dbReference type="InterPro" id="IPR006675">
    <property type="entry name" value="HDIG_dom"/>
</dbReference>
<reference evidence="8 9" key="1">
    <citation type="submission" date="2018-08" db="EMBL/GenBank/DDBJ databases">
        <title>A genome reference for cultivated species of the human gut microbiota.</title>
        <authorList>
            <person name="Zou Y."/>
            <person name="Xue W."/>
            <person name="Luo G."/>
        </authorList>
    </citation>
    <scope>NUCLEOTIDE SEQUENCE [LARGE SCALE GENOMIC DNA]</scope>
    <source>
        <strain evidence="8 9">AF22-10AC</strain>
    </source>
</reference>
<dbReference type="InterPro" id="IPR003607">
    <property type="entry name" value="HD/PDEase_dom"/>
</dbReference>
<dbReference type="PANTHER" id="PTHR35795">
    <property type="entry name" value="SLR1885 PROTEIN"/>
    <property type="match status" value="1"/>
</dbReference>
<dbReference type="InterPro" id="IPR006674">
    <property type="entry name" value="HD_domain"/>
</dbReference>
<keyword evidence="2" id="KW-0479">Metal-binding</keyword>
<evidence type="ECO:0000313" key="8">
    <source>
        <dbReference type="EMBL" id="RGS45761.1"/>
    </source>
</evidence>
<keyword evidence="3" id="KW-0547">Nucleotide-binding</keyword>
<evidence type="ECO:0000256" key="6">
    <source>
        <dbReference type="ARBA" id="ARBA00049417"/>
    </source>
</evidence>
<dbReference type="PANTHER" id="PTHR35795:SF1">
    <property type="entry name" value="BIS(5'-NUCLEOSYL)-TETRAPHOSPHATASE, SYMMETRICAL"/>
    <property type="match status" value="1"/>
</dbReference>